<evidence type="ECO:0000313" key="3">
    <source>
        <dbReference type="Proteomes" id="UP000297839"/>
    </source>
</evidence>
<gene>
    <name evidence="2" type="ORF">EZ216_16820</name>
</gene>
<dbReference type="SUPFAM" id="SSF55729">
    <property type="entry name" value="Acyl-CoA N-acyltransferases (Nat)"/>
    <property type="match status" value="1"/>
</dbReference>
<name>A0A4Z0BJ24_9BURK</name>
<dbReference type="GO" id="GO:0016747">
    <property type="term" value="F:acyltransferase activity, transferring groups other than amino-acyl groups"/>
    <property type="evidence" value="ECO:0007669"/>
    <property type="project" value="InterPro"/>
</dbReference>
<dbReference type="RefSeq" id="WP_135250948.1">
    <property type="nucleotide sequence ID" value="NZ_SMLK01000006.1"/>
</dbReference>
<dbReference type="Proteomes" id="UP000297839">
    <property type="component" value="Unassembled WGS sequence"/>
</dbReference>
<organism evidence="2 3">
    <name type="scientific">Ramlibacter humi</name>
    <dbReference type="NCBI Taxonomy" id="2530451"/>
    <lineage>
        <taxon>Bacteria</taxon>
        <taxon>Pseudomonadati</taxon>
        <taxon>Pseudomonadota</taxon>
        <taxon>Betaproteobacteria</taxon>
        <taxon>Burkholderiales</taxon>
        <taxon>Comamonadaceae</taxon>
        <taxon>Ramlibacter</taxon>
    </lineage>
</organism>
<dbReference type="PROSITE" id="PS51186">
    <property type="entry name" value="GNAT"/>
    <property type="match status" value="1"/>
</dbReference>
<dbReference type="AlphaFoldDB" id="A0A4Z0BJ24"/>
<reference evidence="2 3" key="1">
    <citation type="submission" date="2019-03" db="EMBL/GenBank/DDBJ databases">
        <title>Ramlibacter sp. 18x22-1, whole genome shotgun sequence.</title>
        <authorList>
            <person name="Zhang X."/>
            <person name="Feng G."/>
            <person name="Zhu H."/>
        </authorList>
    </citation>
    <scope>NUCLEOTIDE SEQUENCE [LARGE SCALE GENOMIC DNA]</scope>
    <source>
        <strain evidence="2 3">18x22-1</strain>
    </source>
</reference>
<dbReference type="InterPro" id="IPR016181">
    <property type="entry name" value="Acyl_CoA_acyltransferase"/>
</dbReference>
<dbReference type="InterPro" id="IPR000182">
    <property type="entry name" value="GNAT_dom"/>
</dbReference>
<dbReference type="CDD" id="cd04301">
    <property type="entry name" value="NAT_SF"/>
    <property type="match status" value="1"/>
</dbReference>
<keyword evidence="3" id="KW-1185">Reference proteome</keyword>
<dbReference type="Gene3D" id="3.40.630.30">
    <property type="match status" value="1"/>
</dbReference>
<sequence length="218" mass="24675">MVSAPETLRDPVVVPIRSMGPSHRGRIETHLLSLGPDDRYLRFGYQATDEQVQRYVAQLDFEHDDVFGIYNRKLELIAMAHLAFSRDPQANRCAEFGVSVLAKARGRGYGSRLFERAAIHARNEGVDLLFIHALSENQAMLKIARKAGATLERFGSETEAHLRLPPATLDSRMSELLVEQIAQTDYRLKRQVKSFWDFLAGVRETRQGVREGRHKSGS</sequence>
<evidence type="ECO:0000259" key="1">
    <source>
        <dbReference type="PROSITE" id="PS51186"/>
    </source>
</evidence>
<feature type="domain" description="N-acetyltransferase" evidence="1">
    <location>
        <begin position="27"/>
        <end position="178"/>
    </location>
</feature>
<accession>A0A4Z0BJ24</accession>
<dbReference type="Pfam" id="PF00583">
    <property type="entry name" value="Acetyltransf_1"/>
    <property type="match status" value="1"/>
</dbReference>
<comment type="caution">
    <text evidence="2">The sequence shown here is derived from an EMBL/GenBank/DDBJ whole genome shotgun (WGS) entry which is preliminary data.</text>
</comment>
<dbReference type="OrthoDB" id="9178559at2"/>
<dbReference type="EMBL" id="SMLK01000006">
    <property type="protein sequence ID" value="TFY98257.1"/>
    <property type="molecule type" value="Genomic_DNA"/>
</dbReference>
<protein>
    <submittedName>
        <fullName evidence="2">GNAT family N-acetyltransferase</fullName>
    </submittedName>
</protein>
<keyword evidence="2" id="KW-0808">Transferase</keyword>
<proteinExistence type="predicted"/>
<evidence type="ECO:0000313" key="2">
    <source>
        <dbReference type="EMBL" id="TFY98257.1"/>
    </source>
</evidence>